<dbReference type="PROSITE" id="PS51186">
    <property type="entry name" value="GNAT"/>
    <property type="match status" value="1"/>
</dbReference>
<reference evidence="2" key="1">
    <citation type="submission" date="2020-10" db="EMBL/GenBank/DDBJ databases">
        <authorList>
            <person name="Gilroy R."/>
        </authorList>
    </citation>
    <scope>NUCLEOTIDE SEQUENCE</scope>
    <source>
        <strain evidence="2">9366</strain>
    </source>
</reference>
<dbReference type="InterPro" id="IPR000182">
    <property type="entry name" value="GNAT_dom"/>
</dbReference>
<reference evidence="2" key="2">
    <citation type="journal article" date="2021" name="PeerJ">
        <title>Extensive microbial diversity within the chicken gut microbiome revealed by metagenomics and culture.</title>
        <authorList>
            <person name="Gilroy R."/>
            <person name="Ravi A."/>
            <person name="Getino M."/>
            <person name="Pursley I."/>
            <person name="Horton D.L."/>
            <person name="Alikhan N.F."/>
            <person name="Baker D."/>
            <person name="Gharbi K."/>
            <person name="Hall N."/>
            <person name="Watson M."/>
            <person name="Adriaenssens E.M."/>
            <person name="Foster-Nyarko E."/>
            <person name="Jarju S."/>
            <person name="Secka A."/>
            <person name="Antonio M."/>
            <person name="Oren A."/>
            <person name="Chaudhuri R.R."/>
            <person name="La Ragione R."/>
            <person name="Hildebrand F."/>
            <person name="Pallen M.J."/>
        </authorList>
    </citation>
    <scope>NUCLEOTIDE SEQUENCE</scope>
    <source>
        <strain evidence="2">9366</strain>
    </source>
</reference>
<dbReference type="SUPFAM" id="SSF55729">
    <property type="entry name" value="Acyl-CoA N-acyltransferases (Nat)"/>
    <property type="match status" value="1"/>
</dbReference>
<sequence length="185" mass="20446">MELKDISRDKKKVKTLSKWLKRDFPLAERTPFRILKKLAESGRARFYFACEGDEVKAYCVLHIFGGYTQLLYFAVDPSARGAGVGSAVLPLIREAAGGTLVLEVEDPAEAKGDADFAVRKRRIAFYERAGFEMLKGVRLLIPGGVLRPMADGKVEGDLPALWLAMYRELAGAFGIFLRTDDAGAE</sequence>
<organism evidence="2 3">
    <name type="scientific">Candidatus Caccalectryoclostridium excrementigallinarum</name>
    <dbReference type="NCBI Taxonomy" id="2840710"/>
    <lineage>
        <taxon>Bacteria</taxon>
        <taxon>Bacillati</taxon>
        <taxon>Bacillota</taxon>
        <taxon>Clostridia</taxon>
        <taxon>Christensenellales</taxon>
        <taxon>Christensenellaceae</taxon>
        <taxon>Christensenellaceae incertae sedis</taxon>
        <taxon>Candidatus Caccalectryoclostridium</taxon>
    </lineage>
</organism>
<comment type="caution">
    <text evidence="2">The sequence shown here is derived from an EMBL/GenBank/DDBJ whole genome shotgun (WGS) entry which is preliminary data.</text>
</comment>
<protein>
    <submittedName>
        <fullName evidence="2">GNAT family N-acetyltransferase</fullName>
    </submittedName>
</protein>
<accession>A0A9D1SJQ2</accession>
<dbReference type="EMBL" id="DVNJ01000005">
    <property type="protein sequence ID" value="HIU62435.1"/>
    <property type="molecule type" value="Genomic_DNA"/>
</dbReference>
<evidence type="ECO:0000313" key="2">
    <source>
        <dbReference type="EMBL" id="HIU62435.1"/>
    </source>
</evidence>
<dbReference type="CDD" id="cd04301">
    <property type="entry name" value="NAT_SF"/>
    <property type="match status" value="1"/>
</dbReference>
<gene>
    <name evidence="2" type="ORF">IAB07_01520</name>
</gene>
<proteinExistence type="predicted"/>
<dbReference type="InterPro" id="IPR016181">
    <property type="entry name" value="Acyl_CoA_acyltransferase"/>
</dbReference>
<dbReference type="AlphaFoldDB" id="A0A9D1SJQ2"/>
<dbReference type="Pfam" id="PF13508">
    <property type="entry name" value="Acetyltransf_7"/>
    <property type="match status" value="1"/>
</dbReference>
<dbReference type="GO" id="GO:0016747">
    <property type="term" value="F:acyltransferase activity, transferring groups other than amino-acyl groups"/>
    <property type="evidence" value="ECO:0007669"/>
    <property type="project" value="InterPro"/>
</dbReference>
<dbReference type="Gene3D" id="3.40.630.30">
    <property type="match status" value="1"/>
</dbReference>
<evidence type="ECO:0000313" key="3">
    <source>
        <dbReference type="Proteomes" id="UP000824145"/>
    </source>
</evidence>
<feature type="domain" description="N-acetyltransferase" evidence="1">
    <location>
        <begin position="1"/>
        <end position="168"/>
    </location>
</feature>
<name>A0A9D1SJQ2_9FIRM</name>
<evidence type="ECO:0000259" key="1">
    <source>
        <dbReference type="PROSITE" id="PS51186"/>
    </source>
</evidence>
<dbReference type="Proteomes" id="UP000824145">
    <property type="component" value="Unassembled WGS sequence"/>
</dbReference>